<sequence length="134" mass="15361">MIDCCDLDGDIAIYMARTFLESYYVPGYTFNDVGYFVSKELEPFQTSIFQVPVQIFAEIEFEDFSELEDGMVADDVVDESEQIKFGTFEIGGVRYCGMVDSQHTCHINFFGRVISKSVPHFEVIVTSYHEDQDD</sequence>
<dbReference type="EMBL" id="CADEPI010000334">
    <property type="protein sequence ID" value="CAB3384067.1"/>
    <property type="molecule type" value="Genomic_DNA"/>
</dbReference>
<name>A0A8S1DTB3_9INSE</name>
<protein>
    <submittedName>
        <fullName evidence="1">Uncharacterized protein</fullName>
    </submittedName>
</protein>
<gene>
    <name evidence="1" type="ORF">CLODIP_2_CD10289</name>
</gene>
<reference evidence="1 2" key="1">
    <citation type="submission" date="2020-04" db="EMBL/GenBank/DDBJ databases">
        <authorList>
            <person name="Alioto T."/>
            <person name="Alioto T."/>
            <person name="Gomez Garrido J."/>
        </authorList>
    </citation>
    <scope>NUCLEOTIDE SEQUENCE [LARGE SCALE GENOMIC DNA]</scope>
</reference>
<evidence type="ECO:0000313" key="2">
    <source>
        <dbReference type="Proteomes" id="UP000494165"/>
    </source>
</evidence>
<proteinExistence type="predicted"/>
<dbReference type="AlphaFoldDB" id="A0A8S1DTB3"/>
<dbReference type="Proteomes" id="UP000494165">
    <property type="component" value="Unassembled WGS sequence"/>
</dbReference>
<organism evidence="1 2">
    <name type="scientific">Cloeon dipterum</name>
    <dbReference type="NCBI Taxonomy" id="197152"/>
    <lineage>
        <taxon>Eukaryota</taxon>
        <taxon>Metazoa</taxon>
        <taxon>Ecdysozoa</taxon>
        <taxon>Arthropoda</taxon>
        <taxon>Hexapoda</taxon>
        <taxon>Insecta</taxon>
        <taxon>Pterygota</taxon>
        <taxon>Palaeoptera</taxon>
        <taxon>Ephemeroptera</taxon>
        <taxon>Pisciforma</taxon>
        <taxon>Baetidae</taxon>
        <taxon>Cloeon</taxon>
    </lineage>
</organism>
<accession>A0A8S1DTB3</accession>
<keyword evidence="2" id="KW-1185">Reference proteome</keyword>
<evidence type="ECO:0000313" key="1">
    <source>
        <dbReference type="EMBL" id="CAB3384067.1"/>
    </source>
</evidence>
<comment type="caution">
    <text evidence="1">The sequence shown here is derived from an EMBL/GenBank/DDBJ whole genome shotgun (WGS) entry which is preliminary data.</text>
</comment>